<evidence type="ECO:0000313" key="1">
    <source>
        <dbReference type="EMBL" id="RST87772.1"/>
    </source>
</evidence>
<dbReference type="RefSeq" id="WP_126698045.1">
    <property type="nucleotide sequence ID" value="NZ_RWKW01000010.1"/>
</dbReference>
<dbReference type="Gene3D" id="3.50.50.60">
    <property type="entry name" value="FAD/NAD(P)-binding domain"/>
    <property type="match status" value="1"/>
</dbReference>
<evidence type="ECO:0000313" key="2">
    <source>
        <dbReference type="Proteomes" id="UP000278398"/>
    </source>
</evidence>
<proteinExistence type="predicted"/>
<dbReference type="AlphaFoldDB" id="A0A429Z241"/>
<name>A0A429Z241_9HYPH</name>
<dbReference type="InterPro" id="IPR036188">
    <property type="entry name" value="FAD/NAD-bd_sf"/>
</dbReference>
<accession>A0A429Z241</accession>
<keyword evidence="2" id="KW-1185">Reference proteome</keyword>
<comment type="caution">
    <text evidence="1">The sequence shown here is derived from an EMBL/GenBank/DDBJ whole genome shotgun (WGS) entry which is preliminary data.</text>
</comment>
<feature type="non-terminal residue" evidence="1">
    <location>
        <position position="50"/>
    </location>
</feature>
<dbReference type="SUPFAM" id="SSF51905">
    <property type="entry name" value="FAD/NAD(P)-binding domain"/>
    <property type="match status" value="1"/>
</dbReference>
<dbReference type="Pfam" id="PF12831">
    <property type="entry name" value="FAD_oxidored"/>
    <property type="match status" value="1"/>
</dbReference>
<sequence length="50" mass="4851">MSEPLPSSCDVLVIGGGAAGVAAATGLARAGLSVELAEQRAALGGAYHRQ</sequence>
<dbReference type="Proteomes" id="UP000278398">
    <property type="component" value="Unassembled WGS sequence"/>
</dbReference>
<organism evidence="1 2">
    <name type="scientific">Aquibium carbonis</name>
    <dbReference type="NCBI Taxonomy" id="2495581"/>
    <lineage>
        <taxon>Bacteria</taxon>
        <taxon>Pseudomonadati</taxon>
        <taxon>Pseudomonadota</taxon>
        <taxon>Alphaproteobacteria</taxon>
        <taxon>Hyphomicrobiales</taxon>
        <taxon>Phyllobacteriaceae</taxon>
        <taxon>Aquibium</taxon>
    </lineage>
</organism>
<reference evidence="1 2" key="1">
    <citation type="submission" date="2018-12" db="EMBL/GenBank/DDBJ databases">
        <title>Mesorhizobium carbonis sp. nov., isolated from coal mine water.</title>
        <authorList>
            <person name="Xin W."/>
            <person name="Xu Z."/>
            <person name="Xiang F."/>
            <person name="Zhang J."/>
            <person name="Xi L."/>
            <person name="Liu J."/>
        </authorList>
    </citation>
    <scope>NUCLEOTIDE SEQUENCE [LARGE SCALE GENOMIC DNA]</scope>
    <source>
        <strain evidence="1 2">B2.3</strain>
    </source>
</reference>
<protein>
    <submittedName>
        <fullName evidence="1">FAD-dependent oxidoreductase</fullName>
    </submittedName>
</protein>
<dbReference type="EMBL" id="RWKW01000010">
    <property type="protein sequence ID" value="RST87772.1"/>
    <property type="molecule type" value="Genomic_DNA"/>
</dbReference>
<gene>
    <name evidence="1" type="ORF">EJC49_03315</name>
</gene>